<feature type="domain" description="FAD-binding" evidence="6">
    <location>
        <begin position="9"/>
        <end position="341"/>
    </location>
</feature>
<dbReference type="InterPro" id="IPR036188">
    <property type="entry name" value="FAD/NAD-bd_sf"/>
</dbReference>
<dbReference type="Proteomes" id="UP000054383">
    <property type="component" value="Unassembled WGS sequence"/>
</dbReference>
<keyword evidence="5" id="KW-0472">Membrane</keyword>
<keyword evidence="8" id="KW-1185">Reference proteome</keyword>
<dbReference type="InterPro" id="IPR050562">
    <property type="entry name" value="FAD_mOase_fung"/>
</dbReference>
<evidence type="ECO:0000256" key="3">
    <source>
        <dbReference type="ARBA" id="ARBA00022827"/>
    </source>
</evidence>
<gene>
    <name evidence="7" type="ORF">PISL3812_04322</name>
</gene>
<dbReference type="GO" id="GO:0004497">
    <property type="term" value="F:monooxygenase activity"/>
    <property type="evidence" value="ECO:0007669"/>
    <property type="project" value="InterPro"/>
</dbReference>
<keyword evidence="5" id="KW-1133">Transmembrane helix</keyword>
<evidence type="ECO:0000256" key="1">
    <source>
        <dbReference type="ARBA" id="ARBA00007992"/>
    </source>
</evidence>
<evidence type="ECO:0000256" key="2">
    <source>
        <dbReference type="ARBA" id="ARBA00022630"/>
    </source>
</evidence>
<dbReference type="GO" id="GO:0071949">
    <property type="term" value="F:FAD binding"/>
    <property type="evidence" value="ECO:0007669"/>
    <property type="project" value="InterPro"/>
</dbReference>
<reference evidence="7 8" key="1">
    <citation type="submission" date="2015-04" db="EMBL/GenBank/DDBJ databases">
        <authorList>
            <person name="Syromyatnikov M.Y."/>
            <person name="Popov V.N."/>
        </authorList>
    </citation>
    <scope>NUCLEOTIDE SEQUENCE [LARGE SCALE GENOMIC DNA]</scope>
    <source>
        <strain evidence="7">WF-38-12</strain>
    </source>
</reference>
<dbReference type="AlphaFoldDB" id="A0A0U1LVS8"/>
<dbReference type="Gene3D" id="3.50.50.60">
    <property type="entry name" value="FAD/NAD(P)-binding domain"/>
    <property type="match status" value="1"/>
</dbReference>
<dbReference type="PANTHER" id="PTHR47356:SF2">
    <property type="entry name" value="FAD-BINDING DOMAIN-CONTAINING PROTEIN-RELATED"/>
    <property type="match status" value="1"/>
</dbReference>
<keyword evidence="2" id="KW-0285">Flavoprotein</keyword>
<sequence length="467" mass="52132">MEYENSPFKVVIVGGGITGLTLAHCLDRAGVDYVLLEKHIDICANIGGAIAVEPNGTQILDQLGFYHDFKKKAHELRGWYYRYPGGNLTESLWPAMLKERFGYPVVSIARSDLLRVLSTSLQGDERIKLGVTVTVIDQPQPNGPLSVTTSDGTKYTGDIVVGADGVHSMTRAEMWRMANLQRPGLITEQDKKAIKVDYMGIFGLAKIPPEILQLEDSIVHRHKKWTLMVMPCYEGTVTWILSLRLDQPYFWPSVPRWSMDEAKAQVIAKADALAWGDVCLRDLWKYTAEPGVTPLYEGQLKTWSVGRIACVGDSVFKTTPNLGLGANLSIESAATIANTLRQLSHSTTKLTDAQVDAELNQYQKLLWDRFATVDWISQMITRRDAVDSIRCLITGFIMVKLPIDLAYTSAVDVIKVASLLHYLPLPDRARQALVKHAAKKRGWGSIRVLALCATVPALFLFLRFKYH</sequence>
<evidence type="ECO:0000313" key="8">
    <source>
        <dbReference type="Proteomes" id="UP000054383"/>
    </source>
</evidence>
<dbReference type="InterPro" id="IPR002938">
    <property type="entry name" value="FAD-bd"/>
</dbReference>
<proteinExistence type="inferred from homology"/>
<keyword evidence="4" id="KW-0560">Oxidoreductase</keyword>
<keyword evidence="3" id="KW-0274">FAD</keyword>
<dbReference type="PRINTS" id="PR00420">
    <property type="entry name" value="RNGMNOXGNASE"/>
</dbReference>
<keyword evidence="5" id="KW-0812">Transmembrane</keyword>
<dbReference type="EMBL" id="CVMT01000003">
    <property type="protein sequence ID" value="CRG87305.1"/>
    <property type="molecule type" value="Genomic_DNA"/>
</dbReference>
<name>A0A0U1LVS8_TALIS</name>
<dbReference type="OMA" id="SIGLWPN"/>
<feature type="transmembrane region" description="Helical" evidence="5">
    <location>
        <begin position="446"/>
        <end position="464"/>
    </location>
</feature>
<dbReference type="OrthoDB" id="10029326at2759"/>
<dbReference type="SUPFAM" id="SSF51905">
    <property type="entry name" value="FAD/NAD(P)-binding domain"/>
    <property type="match status" value="1"/>
</dbReference>
<protein>
    <submittedName>
        <fullName evidence="7">FAD binding domain protein</fullName>
    </submittedName>
</protein>
<evidence type="ECO:0000256" key="5">
    <source>
        <dbReference type="SAM" id="Phobius"/>
    </source>
</evidence>
<dbReference type="Pfam" id="PF01494">
    <property type="entry name" value="FAD_binding_3"/>
    <property type="match status" value="1"/>
</dbReference>
<evidence type="ECO:0000256" key="4">
    <source>
        <dbReference type="ARBA" id="ARBA00023002"/>
    </source>
</evidence>
<accession>A0A0U1LVS8</accession>
<evidence type="ECO:0000313" key="7">
    <source>
        <dbReference type="EMBL" id="CRG87305.1"/>
    </source>
</evidence>
<comment type="similarity">
    <text evidence="1">Belongs to the paxM FAD-dependent monooxygenase family.</text>
</comment>
<dbReference type="STRING" id="28573.A0A0U1LVS8"/>
<dbReference type="PANTHER" id="PTHR47356">
    <property type="entry name" value="FAD-DEPENDENT MONOOXYGENASE ASQG-RELATED"/>
    <property type="match status" value="1"/>
</dbReference>
<organism evidence="7 8">
    <name type="scientific">Talaromyces islandicus</name>
    <name type="common">Penicillium islandicum</name>
    <dbReference type="NCBI Taxonomy" id="28573"/>
    <lineage>
        <taxon>Eukaryota</taxon>
        <taxon>Fungi</taxon>
        <taxon>Dikarya</taxon>
        <taxon>Ascomycota</taxon>
        <taxon>Pezizomycotina</taxon>
        <taxon>Eurotiomycetes</taxon>
        <taxon>Eurotiomycetidae</taxon>
        <taxon>Eurotiales</taxon>
        <taxon>Trichocomaceae</taxon>
        <taxon>Talaromyces</taxon>
        <taxon>Talaromyces sect. Islandici</taxon>
    </lineage>
</organism>
<evidence type="ECO:0000259" key="6">
    <source>
        <dbReference type="Pfam" id="PF01494"/>
    </source>
</evidence>